<dbReference type="PANTHER" id="PTHR34075:SF5">
    <property type="entry name" value="BLR3430 PROTEIN"/>
    <property type="match status" value="1"/>
</dbReference>
<organism evidence="2 3">
    <name type="scientific">Candidatus Collierbacteria bacterium GW2011_GWA1_44_12</name>
    <dbReference type="NCBI Taxonomy" id="1618376"/>
    <lineage>
        <taxon>Bacteria</taxon>
        <taxon>Candidatus Collieribacteriota</taxon>
    </lineage>
</organism>
<name>A0A0G1GMR5_9BACT</name>
<gene>
    <name evidence="2" type="ORF">UW23_C0013G0012</name>
</gene>
<dbReference type="EMBL" id="LCHN01000013">
    <property type="protein sequence ID" value="KKT35643.1"/>
    <property type="molecule type" value="Genomic_DNA"/>
</dbReference>
<protein>
    <recommendedName>
        <fullName evidence="1">ChsH2 C-terminal OB-fold domain-containing protein</fullName>
    </recommendedName>
</protein>
<comment type="caution">
    <text evidence="2">The sequence shown here is derived from an EMBL/GenBank/DDBJ whole genome shotgun (WGS) entry which is preliminary data.</text>
</comment>
<dbReference type="Proteomes" id="UP000034069">
    <property type="component" value="Unassembled WGS sequence"/>
</dbReference>
<dbReference type="Pfam" id="PF01796">
    <property type="entry name" value="OB_ChsH2_C"/>
    <property type="match status" value="1"/>
</dbReference>
<reference evidence="2 3" key="1">
    <citation type="journal article" date="2015" name="Nature">
        <title>rRNA introns, odd ribosomes, and small enigmatic genomes across a large radiation of phyla.</title>
        <authorList>
            <person name="Brown C.T."/>
            <person name="Hug L.A."/>
            <person name="Thomas B.C."/>
            <person name="Sharon I."/>
            <person name="Castelle C.J."/>
            <person name="Singh A."/>
            <person name="Wilkins M.J."/>
            <person name="Williams K.H."/>
            <person name="Banfield J.F."/>
        </authorList>
    </citation>
    <scope>NUCLEOTIDE SEQUENCE [LARGE SCALE GENOMIC DNA]</scope>
</reference>
<feature type="domain" description="ChsH2 C-terminal OB-fold" evidence="1">
    <location>
        <begin position="15"/>
        <end position="76"/>
    </location>
</feature>
<evidence type="ECO:0000313" key="3">
    <source>
        <dbReference type="Proteomes" id="UP000034069"/>
    </source>
</evidence>
<proteinExistence type="predicted"/>
<dbReference type="AlphaFoldDB" id="A0A0G1GMR5"/>
<dbReference type="InterPro" id="IPR002878">
    <property type="entry name" value="ChsH2_C"/>
</dbReference>
<dbReference type="SUPFAM" id="SSF50249">
    <property type="entry name" value="Nucleic acid-binding proteins"/>
    <property type="match status" value="1"/>
</dbReference>
<dbReference type="InterPro" id="IPR052513">
    <property type="entry name" value="Thioester_dehydratase-like"/>
</dbReference>
<dbReference type="InterPro" id="IPR012340">
    <property type="entry name" value="NA-bd_OB-fold"/>
</dbReference>
<sequence length="107" mass="12131">MERDRLCGLKEKFQYSGKGEVYSFTIIYDAPAGFEQFVPYAVALIKLEEGPLITAQLTDIDLKEIYIGMPVEMVTRKLKEEGDTGLIIYGYKFRPPLIADMNSRKGS</sequence>
<evidence type="ECO:0000259" key="1">
    <source>
        <dbReference type="Pfam" id="PF01796"/>
    </source>
</evidence>
<accession>A0A0G1GMR5</accession>
<dbReference type="PANTHER" id="PTHR34075">
    <property type="entry name" value="BLR3430 PROTEIN"/>
    <property type="match status" value="1"/>
</dbReference>
<evidence type="ECO:0000313" key="2">
    <source>
        <dbReference type="EMBL" id="KKT35643.1"/>
    </source>
</evidence>